<organism evidence="2 3">
    <name type="scientific">Venenivibrio stagnispumantis</name>
    <dbReference type="NCBI Taxonomy" id="407998"/>
    <lineage>
        <taxon>Bacteria</taxon>
        <taxon>Pseudomonadati</taxon>
        <taxon>Aquificota</taxon>
        <taxon>Aquificia</taxon>
        <taxon>Aquificales</taxon>
        <taxon>Hydrogenothermaceae</taxon>
        <taxon>Venenivibrio</taxon>
    </lineage>
</organism>
<sequence length="910" mass="105491">MILSMKRFLYSKLLFIFLFIYGVSFANENLNCGVLFYYKDKPPPEAVKLFDYIVVDPDVVNKAEKKYVAYLSVGEIEPYRNYYKNIKKEWIIGENKVWKSYIADVSNQDYIAFLMKLVDNLYQKGYRAIFFDTLDSYQQVVKQDKWNIYATSIGNFVKQVKYKYPDIKIFTNRGFEFIDNSFNGIIDFVVAEGLFSSYDFKNQKYKDASFSDTKWLLDKLNYVKQVINAKIIVIDYTDNKQKAIEYAKKIKSLGFIPYVADINLETIGIGNCIYKPRKILVIYNDEASKDFSKTVAYRLIPIALEFMGYMIEGVNPDKENLPEKTLDRYAGIIVIPESSSFKNENFFQWIKKRIDEGNKVLFLNYFGFDITEDNMKQLGIEISQNQDKKDFKIKKAEKYTGFEAPIDTSYTDTLFSIKEGKPVIELENSINQIHIPVAITKWGGYALSENFLISSPNELFIIDPFIFIKEALRLEDIPAPDITTENGRRIFFSHIDGDGFIEKAVFNPSKYASQIIKEEIFEKYDIPITVSIIEGEIAPYGIRPQESEKLEKIAKEIFAMPNIEIANHSFSHPFKWQNLEVEGEKEGYNLNIPGYKFSLEREIIGSTEYINNKLAPEDKKVKVFLWTGDCNPSENALKLTYQIGLLNMNGGGSTMTNLKPYLAQNYPIGVKKGDYYQIYAPNQNENVYTNLWTSNFHGFVNVIQTFKLTDKPRRIKPINVYYHFYSGSKLSSLKALKEVYDYVLSQKITPMFASQWIERALDFYNTVLAQDLEGNWLIKTDGKLRTIKIPKSKGYPSITESVGIIGFNDYNNERYIHLSNGDKYYLVLKDKPENNIYLKESNAMIEKFEKNKDGFYLKLKGYLPVEVIFSNAKNCVIKSDKYINIKNINDELIINSEEKEVNLNVQCSKK</sequence>
<keyword evidence="3" id="KW-1185">Reference proteome</keyword>
<dbReference type="CDD" id="cd10922">
    <property type="entry name" value="CE4_PelA_like_C"/>
    <property type="match status" value="1"/>
</dbReference>
<dbReference type="Gene3D" id="3.20.20.70">
    <property type="entry name" value="Aldolase class I"/>
    <property type="match status" value="1"/>
</dbReference>
<dbReference type="InterPro" id="IPR016925">
    <property type="entry name" value="UCP029570"/>
</dbReference>
<dbReference type="PRINTS" id="PR01545">
    <property type="entry name" value="THEMAYE10DUF"/>
</dbReference>
<dbReference type="InterPro" id="IPR016062">
    <property type="entry name" value="TM1410-rel"/>
</dbReference>
<dbReference type="RefSeq" id="WP_265133745.1">
    <property type="nucleotide sequence ID" value="NZ_FXTX01000001.1"/>
</dbReference>
<name>A0AA45WIC3_9AQUI</name>
<dbReference type="SUPFAM" id="SSF88713">
    <property type="entry name" value="Glycoside hydrolase/deacetylase"/>
    <property type="match status" value="1"/>
</dbReference>
<accession>A0AA45WIC3</accession>
<dbReference type="AlphaFoldDB" id="A0AA45WIC3"/>
<dbReference type="SUPFAM" id="SSF51445">
    <property type="entry name" value="(Trans)glycosidases"/>
    <property type="match status" value="1"/>
</dbReference>
<dbReference type="Gene3D" id="3.20.20.370">
    <property type="entry name" value="Glycoside hydrolase/deacetylase"/>
    <property type="match status" value="1"/>
</dbReference>
<dbReference type="EMBL" id="FXTX01000001">
    <property type="protein sequence ID" value="SMP00314.1"/>
    <property type="molecule type" value="Genomic_DNA"/>
</dbReference>
<reference evidence="2" key="1">
    <citation type="submission" date="2017-05" db="EMBL/GenBank/DDBJ databases">
        <authorList>
            <person name="Varghese N."/>
            <person name="Submissions S."/>
        </authorList>
    </citation>
    <scope>NUCLEOTIDE SEQUENCE</scope>
    <source>
        <strain evidence="2">DSM 18763</strain>
    </source>
</reference>
<dbReference type="PANTHER" id="PTHR35882:SF2">
    <property type="entry name" value="PELA"/>
    <property type="match status" value="1"/>
</dbReference>
<dbReference type="Proteomes" id="UP001157947">
    <property type="component" value="Unassembled WGS sequence"/>
</dbReference>
<dbReference type="PIRSF" id="PIRSF029570">
    <property type="entry name" value="UCP029570"/>
    <property type="match status" value="1"/>
</dbReference>
<dbReference type="InterPro" id="IPR017853">
    <property type="entry name" value="GH"/>
</dbReference>
<gene>
    <name evidence="2" type="ORF">SAMN06264868_10154</name>
</gene>
<proteinExistence type="predicted"/>
<dbReference type="InterPro" id="IPR013785">
    <property type="entry name" value="Aldolase_TIM"/>
</dbReference>
<dbReference type="Pfam" id="PF03537">
    <property type="entry name" value="Glyco_hydro_114"/>
    <property type="match status" value="1"/>
</dbReference>
<protein>
    <submittedName>
        <fullName evidence="2">Extracellular protein</fullName>
    </submittedName>
</protein>
<comment type="caution">
    <text evidence="2">The sequence shown here is derived from an EMBL/GenBank/DDBJ whole genome shotgun (WGS) entry which is preliminary data.</text>
</comment>
<dbReference type="PANTHER" id="PTHR35882">
    <property type="entry name" value="PELA"/>
    <property type="match status" value="1"/>
</dbReference>
<dbReference type="InterPro" id="IPR004352">
    <property type="entry name" value="GH114_TIM-barrel"/>
</dbReference>
<feature type="domain" description="Glycoside-hydrolase family GH114 TIM-barrel" evidence="1">
    <location>
        <begin position="43"/>
        <end position="265"/>
    </location>
</feature>
<dbReference type="GO" id="GO:0005975">
    <property type="term" value="P:carbohydrate metabolic process"/>
    <property type="evidence" value="ECO:0007669"/>
    <property type="project" value="InterPro"/>
</dbReference>
<dbReference type="InterPro" id="IPR011330">
    <property type="entry name" value="Glyco_hydro/deAcase_b/a-brl"/>
</dbReference>
<evidence type="ECO:0000259" key="1">
    <source>
        <dbReference type="Pfam" id="PF03537"/>
    </source>
</evidence>
<evidence type="ECO:0000313" key="3">
    <source>
        <dbReference type="Proteomes" id="UP001157947"/>
    </source>
</evidence>
<evidence type="ECO:0000313" key="2">
    <source>
        <dbReference type="EMBL" id="SMP00314.1"/>
    </source>
</evidence>